<keyword evidence="3" id="KW-1064">Adaptive immunity</keyword>
<dbReference type="Gene3D" id="3.30.505.10">
    <property type="entry name" value="SH2 domain"/>
    <property type="match status" value="1"/>
</dbReference>
<sequence length="194" mass="23065">MDNVKIAETIAKGGVVRDMTNYNSQSVNLYRYGSSDLFLGEEENLKYLNKWFWIEIWAPLQFKRLRSVRDIMFYKVLAKAVSSYNKENNCKHGNLVSLSFEEVIYTYRIFREYEGYYKIQTSEGVPEKIFRTLKDLIYNYEKPNQGLVTKLRYPVKKNSPRRSQRLKFGNYDIYSGEKFRLCLFIKTTIALTDE</sequence>
<keyword evidence="1" id="KW-0391">Immunity</keyword>
<evidence type="ECO:0008006" key="6">
    <source>
        <dbReference type="Google" id="ProtNLM"/>
    </source>
</evidence>
<name>A0A226MI82_CALSU</name>
<dbReference type="SUPFAM" id="SSF55550">
    <property type="entry name" value="SH2 domain"/>
    <property type="match status" value="1"/>
</dbReference>
<reference evidence="4 5" key="1">
    <citation type="submission" date="2016-07" db="EMBL/GenBank/DDBJ databases">
        <title>Disparate Historic Effective Population Sizes Predicted by Modern Levels of Genome Diversity for the Scaled Quail (Callipepla squamata) and the Northern Bobwhite (Colinus virginianus): Inferences from First and Second Generation Draft Genome Assemblies for Sympatric New World Quail.</title>
        <authorList>
            <person name="Oldeschulte D.L."/>
            <person name="Halley Y.A."/>
            <person name="Bhattarai E.K."/>
            <person name="Brashear W.A."/>
            <person name="Hill J."/>
            <person name="Metz R.P."/>
            <person name="Johnson C.D."/>
            <person name="Rollins D."/>
            <person name="Peterson M.J."/>
            <person name="Bickhart D.M."/>
            <person name="Decker J.E."/>
            <person name="Seabury C.M."/>
        </authorList>
    </citation>
    <scope>NUCLEOTIDE SEQUENCE [LARGE SCALE GENOMIC DNA]</scope>
    <source>
        <strain evidence="4 5">Texas</strain>
        <tissue evidence="4">Leg muscle</tissue>
    </source>
</reference>
<evidence type="ECO:0000313" key="5">
    <source>
        <dbReference type="Proteomes" id="UP000198323"/>
    </source>
</evidence>
<dbReference type="Proteomes" id="UP000198323">
    <property type="component" value="Unassembled WGS sequence"/>
</dbReference>
<evidence type="ECO:0000256" key="1">
    <source>
        <dbReference type="ARBA" id="ARBA00022588"/>
    </source>
</evidence>
<dbReference type="OrthoDB" id="10053436at2759"/>
<protein>
    <recommendedName>
        <fullName evidence="6">SH2 domain-containing protein</fullName>
    </recommendedName>
</protein>
<evidence type="ECO:0000256" key="3">
    <source>
        <dbReference type="ARBA" id="ARBA00023130"/>
    </source>
</evidence>
<dbReference type="GO" id="GO:0050776">
    <property type="term" value="P:regulation of immune response"/>
    <property type="evidence" value="ECO:0007669"/>
    <property type="project" value="TreeGrafter"/>
</dbReference>
<evidence type="ECO:0000313" key="4">
    <source>
        <dbReference type="EMBL" id="OXB54898.1"/>
    </source>
</evidence>
<dbReference type="PANTHER" id="PTHR46051:SF1">
    <property type="entry name" value="INOSITOL POLYPHOSPHATE-RELATED PHOSPHATASE DOMAIN-CONTAINING PROTEIN"/>
    <property type="match status" value="1"/>
</dbReference>
<dbReference type="GO" id="GO:0045087">
    <property type="term" value="P:innate immune response"/>
    <property type="evidence" value="ECO:0007669"/>
    <property type="project" value="UniProtKB-KW"/>
</dbReference>
<keyword evidence="2" id="KW-0727">SH2 domain</keyword>
<dbReference type="PANTHER" id="PTHR46051">
    <property type="entry name" value="SH2 DOMAIN-CONTAINING PROTEIN"/>
    <property type="match status" value="1"/>
</dbReference>
<proteinExistence type="predicted"/>
<dbReference type="GO" id="GO:0009966">
    <property type="term" value="P:regulation of signal transduction"/>
    <property type="evidence" value="ECO:0007669"/>
    <property type="project" value="TreeGrafter"/>
</dbReference>
<dbReference type="STRING" id="9009.A0A226MI82"/>
<evidence type="ECO:0000256" key="2">
    <source>
        <dbReference type="ARBA" id="ARBA00022999"/>
    </source>
</evidence>
<comment type="caution">
    <text evidence="4">The sequence shown here is derived from an EMBL/GenBank/DDBJ whole genome shotgun (WGS) entry which is preliminary data.</text>
</comment>
<keyword evidence="1" id="KW-0399">Innate immunity</keyword>
<gene>
    <name evidence="4" type="ORF">ASZ78_004520</name>
</gene>
<organism evidence="4 5">
    <name type="scientific">Callipepla squamata</name>
    <name type="common">Scaled quail</name>
    <dbReference type="NCBI Taxonomy" id="9009"/>
    <lineage>
        <taxon>Eukaryota</taxon>
        <taxon>Metazoa</taxon>
        <taxon>Chordata</taxon>
        <taxon>Craniata</taxon>
        <taxon>Vertebrata</taxon>
        <taxon>Euteleostomi</taxon>
        <taxon>Archelosauria</taxon>
        <taxon>Archosauria</taxon>
        <taxon>Dinosauria</taxon>
        <taxon>Saurischia</taxon>
        <taxon>Theropoda</taxon>
        <taxon>Coelurosauria</taxon>
        <taxon>Aves</taxon>
        <taxon>Neognathae</taxon>
        <taxon>Galloanserae</taxon>
        <taxon>Galliformes</taxon>
        <taxon>Odontophoridae</taxon>
        <taxon>Callipepla</taxon>
    </lineage>
</organism>
<accession>A0A226MI82</accession>
<dbReference type="EMBL" id="MCFN01000835">
    <property type="protein sequence ID" value="OXB54898.1"/>
    <property type="molecule type" value="Genomic_DNA"/>
</dbReference>
<dbReference type="AlphaFoldDB" id="A0A226MI82"/>
<dbReference type="GO" id="GO:0002250">
    <property type="term" value="P:adaptive immune response"/>
    <property type="evidence" value="ECO:0007669"/>
    <property type="project" value="UniProtKB-KW"/>
</dbReference>
<dbReference type="InterPro" id="IPR036860">
    <property type="entry name" value="SH2_dom_sf"/>
</dbReference>
<keyword evidence="5" id="KW-1185">Reference proteome</keyword>